<dbReference type="PANTHER" id="PTHR32196">
    <property type="entry name" value="ABC TRANSPORTER PERMEASE PROTEIN YPHD-RELATED-RELATED"/>
    <property type="match status" value="1"/>
</dbReference>
<name>A0ABV1WPM4_9ACTN</name>
<feature type="transmembrane region" description="Helical" evidence="6">
    <location>
        <begin position="271"/>
        <end position="299"/>
    </location>
</feature>
<comment type="subcellular location">
    <subcellularLocation>
        <location evidence="1">Cell membrane</location>
        <topology evidence="1">Multi-pass membrane protein</topology>
    </subcellularLocation>
</comment>
<dbReference type="CDD" id="cd06579">
    <property type="entry name" value="TM_PBP1_transp_AraH_like"/>
    <property type="match status" value="1"/>
</dbReference>
<evidence type="ECO:0000313" key="8">
    <source>
        <dbReference type="Proteomes" id="UP001474181"/>
    </source>
</evidence>
<keyword evidence="2" id="KW-1003">Cell membrane</keyword>
<reference evidence="7 8" key="1">
    <citation type="submission" date="2024-06" db="EMBL/GenBank/DDBJ databases">
        <title>The Natural Products Discovery Center: Release of the First 8490 Sequenced Strains for Exploring Actinobacteria Biosynthetic Diversity.</title>
        <authorList>
            <person name="Kalkreuter E."/>
            <person name="Kautsar S.A."/>
            <person name="Yang D."/>
            <person name="Bader C.D."/>
            <person name="Teijaro C.N."/>
            <person name="Fluegel L."/>
            <person name="Davis C.M."/>
            <person name="Simpson J.R."/>
            <person name="Lauterbach L."/>
            <person name="Steele A.D."/>
            <person name="Gui C."/>
            <person name="Meng S."/>
            <person name="Li G."/>
            <person name="Viehrig K."/>
            <person name="Ye F."/>
            <person name="Su P."/>
            <person name="Kiefer A.F."/>
            <person name="Nichols A."/>
            <person name="Cepeda A.J."/>
            <person name="Yan W."/>
            <person name="Fan B."/>
            <person name="Jiang Y."/>
            <person name="Adhikari A."/>
            <person name="Zheng C.-J."/>
            <person name="Schuster L."/>
            <person name="Cowan T.M."/>
            <person name="Smanski M.J."/>
            <person name="Chevrette M.G."/>
            <person name="De Carvalho L.P.S."/>
            <person name="Shen B."/>
        </authorList>
    </citation>
    <scope>NUCLEOTIDE SEQUENCE [LARGE SCALE GENOMIC DNA]</scope>
    <source>
        <strain evidence="7 8">NPDC000234</strain>
    </source>
</reference>
<evidence type="ECO:0000313" key="7">
    <source>
        <dbReference type="EMBL" id="MER7178790.1"/>
    </source>
</evidence>
<organism evidence="7 8">
    <name type="scientific">Streptomyces hyaluromycini</name>
    <dbReference type="NCBI Taxonomy" id="1377993"/>
    <lineage>
        <taxon>Bacteria</taxon>
        <taxon>Bacillati</taxon>
        <taxon>Actinomycetota</taxon>
        <taxon>Actinomycetes</taxon>
        <taxon>Kitasatosporales</taxon>
        <taxon>Streptomycetaceae</taxon>
        <taxon>Streptomyces</taxon>
    </lineage>
</organism>
<evidence type="ECO:0000256" key="5">
    <source>
        <dbReference type="ARBA" id="ARBA00023136"/>
    </source>
</evidence>
<keyword evidence="8" id="KW-1185">Reference proteome</keyword>
<proteinExistence type="predicted"/>
<dbReference type="RefSeq" id="WP_350777451.1">
    <property type="nucleotide sequence ID" value="NZ_JBEPEK010000020.1"/>
</dbReference>
<feature type="transmembrane region" description="Helical" evidence="6">
    <location>
        <begin position="168"/>
        <end position="201"/>
    </location>
</feature>
<feature type="transmembrane region" description="Helical" evidence="6">
    <location>
        <begin position="31"/>
        <end position="48"/>
    </location>
</feature>
<evidence type="ECO:0000256" key="2">
    <source>
        <dbReference type="ARBA" id="ARBA00022475"/>
    </source>
</evidence>
<feature type="transmembrane region" description="Helical" evidence="6">
    <location>
        <begin position="111"/>
        <end position="130"/>
    </location>
</feature>
<feature type="transmembrane region" description="Helical" evidence="6">
    <location>
        <begin position="136"/>
        <end position="156"/>
    </location>
</feature>
<evidence type="ECO:0000256" key="6">
    <source>
        <dbReference type="SAM" id="Phobius"/>
    </source>
</evidence>
<dbReference type="Proteomes" id="UP001474181">
    <property type="component" value="Unassembled WGS sequence"/>
</dbReference>
<dbReference type="Pfam" id="PF02653">
    <property type="entry name" value="BPD_transp_2"/>
    <property type="match status" value="1"/>
</dbReference>
<keyword evidence="3 6" id="KW-0812">Transmembrane</keyword>
<protein>
    <submittedName>
        <fullName evidence="7">ABC transporter permease</fullName>
    </submittedName>
</protein>
<accession>A0ABV1WPM4</accession>
<gene>
    <name evidence="7" type="ORF">ABT404_04760</name>
</gene>
<dbReference type="EMBL" id="JBEPEK010000020">
    <property type="protein sequence ID" value="MER7178790.1"/>
    <property type="molecule type" value="Genomic_DNA"/>
</dbReference>
<feature type="transmembrane region" description="Helical" evidence="6">
    <location>
        <begin position="232"/>
        <end position="250"/>
    </location>
</feature>
<keyword evidence="5 6" id="KW-0472">Membrane</keyword>
<feature type="transmembrane region" description="Helical" evidence="6">
    <location>
        <begin position="86"/>
        <end position="104"/>
    </location>
</feature>
<keyword evidence="4 6" id="KW-1133">Transmembrane helix</keyword>
<comment type="caution">
    <text evidence="7">The sequence shown here is derived from an EMBL/GenBank/DDBJ whole genome shotgun (WGS) entry which is preliminary data.</text>
</comment>
<dbReference type="PANTHER" id="PTHR32196:SF72">
    <property type="entry name" value="RIBOSE IMPORT PERMEASE PROTEIN RBSC"/>
    <property type="match status" value="1"/>
</dbReference>
<evidence type="ECO:0000256" key="4">
    <source>
        <dbReference type="ARBA" id="ARBA00022989"/>
    </source>
</evidence>
<sequence length="340" mass="35337">MRSPGTTSTAAEREPGALLREALRYALRTPTAGPLAALAVAVLVFSLTTDTFMTPENLSLVLQQTVVIGTLALGQSLIILTAGIDLANGAIAVLGTIVMAKLVFEGDSPAAALLSGLAVATFLGVVNGLLVARLDLPPFIVTLGALSVVYATSRLYSDSRSYPVTSDLLVFWGHGVHLGGVLVTWGTFLLLGLYASFWYVLTKTGWGRHIYAVGNAPESSHLAGIDVPRTVLSVYVIAGLLYGIAAWQALGRIPNADPNAYQTANLESITAVVIGGTSLFGGRGSVVGTLIGALIVNVLRSGLTQAGIDSLYQDIATGTLVVVAVGMDKILRRGGTRGHR</sequence>
<evidence type="ECO:0000256" key="3">
    <source>
        <dbReference type="ARBA" id="ARBA00022692"/>
    </source>
</evidence>
<dbReference type="InterPro" id="IPR001851">
    <property type="entry name" value="ABC_transp_permease"/>
</dbReference>
<evidence type="ECO:0000256" key="1">
    <source>
        <dbReference type="ARBA" id="ARBA00004651"/>
    </source>
</evidence>